<dbReference type="RefSeq" id="WP_106205978.1">
    <property type="nucleotide sequence ID" value="NZ_PVTD01000007.1"/>
</dbReference>
<evidence type="ECO:0000313" key="4">
    <source>
        <dbReference type="EMBL" id="PRY22188.1"/>
    </source>
</evidence>
<comment type="caution">
    <text evidence="4">The sequence shown here is derived from an EMBL/GenBank/DDBJ whole genome shotgun (WGS) entry which is preliminary data.</text>
</comment>
<organism evidence="4 5">
    <name type="scientific">Aliiruegeria haliotis</name>
    <dbReference type="NCBI Taxonomy" id="1280846"/>
    <lineage>
        <taxon>Bacteria</taxon>
        <taxon>Pseudomonadati</taxon>
        <taxon>Pseudomonadota</taxon>
        <taxon>Alphaproteobacteria</taxon>
        <taxon>Rhodobacterales</taxon>
        <taxon>Roseobacteraceae</taxon>
        <taxon>Aliiruegeria</taxon>
    </lineage>
</organism>
<dbReference type="GO" id="GO:0042597">
    <property type="term" value="C:periplasmic space"/>
    <property type="evidence" value="ECO:0007669"/>
    <property type="project" value="UniProtKB-SubCell"/>
</dbReference>
<dbReference type="PANTHER" id="PTHR43649:SF12">
    <property type="entry name" value="DIACETYLCHITOBIOSE BINDING PROTEIN DASA"/>
    <property type="match status" value="1"/>
</dbReference>
<reference evidence="4 5" key="1">
    <citation type="submission" date="2018-03" db="EMBL/GenBank/DDBJ databases">
        <title>Genomic Encyclopedia of Archaeal and Bacterial Type Strains, Phase II (KMG-II): from individual species to whole genera.</title>
        <authorList>
            <person name="Goeker M."/>
        </authorList>
    </citation>
    <scope>NUCLEOTIDE SEQUENCE [LARGE SCALE GENOMIC DNA]</scope>
    <source>
        <strain evidence="4 5">DSM 29328</strain>
    </source>
</reference>
<dbReference type="PANTHER" id="PTHR43649">
    <property type="entry name" value="ARABINOSE-BINDING PROTEIN-RELATED"/>
    <property type="match status" value="1"/>
</dbReference>
<name>A0A2T0RLY8_9RHOB</name>
<comment type="subcellular location">
    <subcellularLocation>
        <location evidence="1">Periplasm</location>
    </subcellularLocation>
</comment>
<feature type="chain" id="PRO_5015467293" evidence="3">
    <location>
        <begin position="20"/>
        <end position="414"/>
    </location>
</feature>
<evidence type="ECO:0000313" key="5">
    <source>
        <dbReference type="Proteomes" id="UP000239480"/>
    </source>
</evidence>
<dbReference type="AlphaFoldDB" id="A0A2T0RLY8"/>
<feature type="signal peptide" evidence="3">
    <location>
        <begin position="1"/>
        <end position="19"/>
    </location>
</feature>
<proteinExistence type="inferred from homology"/>
<keyword evidence="3" id="KW-0732">Signal</keyword>
<dbReference type="Pfam" id="PF13416">
    <property type="entry name" value="SBP_bac_8"/>
    <property type="match status" value="1"/>
</dbReference>
<dbReference type="SUPFAM" id="SSF53850">
    <property type="entry name" value="Periplasmic binding protein-like II"/>
    <property type="match status" value="1"/>
</dbReference>
<protein>
    <submittedName>
        <fullName evidence="4">Carbohydrate ABC transporter substrate-binding protein (CUT1 family)</fullName>
    </submittedName>
</protein>
<dbReference type="CDD" id="cd13585">
    <property type="entry name" value="PBP2_TMBP_like"/>
    <property type="match status" value="1"/>
</dbReference>
<dbReference type="InterPro" id="IPR006059">
    <property type="entry name" value="SBP"/>
</dbReference>
<dbReference type="Gene3D" id="3.40.190.10">
    <property type="entry name" value="Periplasmic binding protein-like II"/>
    <property type="match status" value="1"/>
</dbReference>
<sequence length="414" mass="44311">MKLKARLLAGALVSAAALAAPATAQELRFTVWSGNEAHLNMLNEIADSFIANHEGVTVRFETIPFSEYTQKITLQQAGGNVPDLGWLLETAAPSFVNAGVLLDVADVLKSTDGYDYDDLAKPAQSLWVRDDAVYGIPFSTSPFMTFFNKDLFAAAGVKTPVEHFEAGTWNYETFRETAKATTSDAAFGFQTKDGAGFDARIMQFLEPAIYANGGDVWADGECLLNSPEAVEAVTTLHEMIFVDKSIVPPGEQDDFFAGGAAMTSNQISRTSKLKDASFEWGIAPLPAAADGSRADIIGQAAIVAFANGKNTELAAEFVAHMTNTENTARMAEFFPPIRASVLASDSFTSSNALLSEQEMAWVADAISSGTVLASHEKFAQIMAAAKPRFDGLWRPDADVGAVLNAVCDAIKPHL</sequence>
<gene>
    <name evidence="4" type="ORF">CLV78_107112</name>
</gene>
<dbReference type="OrthoDB" id="2509690at2"/>
<accession>A0A2T0RLY8</accession>
<keyword evidence="5" id="KW-1185">Reference proteome</keyword>
<evidence type="ECO:0000256" key="2">
    <source>
        <dbReference type="ARBA" id="ARBA00008520"/>
    </source>
</evidence>
<dbReference type="EMBL" id="PVTD01000007">
    <property type="protein sequence ID" value="PRY22188.1"/>
    <property type="molecule type" value="Genomic_DNA"/>
</dbReference>
<comment type="similarity">
    <text evidence="2">Belongs to the bacterial solute-binding protein 1 family.</text>
</comment>
<evidence type="ECO:0000256" key="1">
    <source>
        <dbReference type="ARBA" id="ARBA00004418"/>
    </source>
</evidence>
<evidence type="ECO:0000256" key="3">
    <source>
        <dbReference type="SAM" id="SignalP"/>
    </source>
</evidence>
<dbReference type="Proteomes" id="UP000239480">
    <property type="component" value="Unassembled WGS sequence"/>
</dbReference>
<dbReference type="InterPro" id="IPR050490">
    <property type="entry name" value="Bact_solute-bd_prot1"/>
</dbReference>